<protein>
    <submittedName>
        <fullName evidence="1">Uncharacterized protein</fullName>
    </submittedName>
</protein>
<evidence type="ECO:0000313" key="1">
    <source>
        <dbReference type="EMBL" id="QDT53327.1"/>
    </source>
</evidence>
<dbReference type="EMBL" id="CP036271">
    <property type="protein sequence ID" value="QDT53327.1"/>
    <property type="molecule type" value="Genomic_DNA"/>
</dbReference>
<dbReference type="KEGG" id="ccos:Pan44_13430"/>
<sequence>MLQGESISWRVLFHLNPQRATDLPVARQKNAPIFRATTHAMVEDHA</sequence>
<dbReference type="InParanoid" id="A0A517SB10"/>
<accession>A0A517SB10</accession>
<dbReference type="Proteomes" id="UP000315700">
    <property type="component" value="Chromosome"/>
</dbReference>
<evidence type="ECO:0000313" key="2">
    <source>
        <dbReference type="Proteomes" id="UP000315700"/>
    </source>
</evidence>
<proteinExistence type="predicted"/>
<name>A0A517SB10_9PLAN</name>
<keyword evidence="2" id="KW-1185">Reference proteome</keyword>
<dbReference type="AlphaFoldDB" id="A0A517SB10"/>
<reference evidence="1 2" key="1">
    <citation type="submission" date="2019-02" db="EMBL/GenBank/DDBJ databases">
        <title>Deep-cultivation of Planctomycetes and their phenomic and genomic characterization uncovers novel biology.</title>
        <authorList>
            <person name="Wiegand S."/>
            <person name="Jogler M."/>
            <person name="Boedeker C."/>
            <person name="Pinto D."/>
            <person name="Vollmers J."/>
            <person name="Rivas-Marin E."/>
            <person name="Kohn T."/>
            <person name="Peeters S.H."/>
            <person name="Heuer A."/>
            <person name="Rast P."/>
            <person name="Oberbeckmann S."/>
            <person name="Bunk B."/>
            <person name="Jeske O."/>
            <person name="Meyerdierks A."/>
            <person name="Storesund J.E."/>
            <person name="Kallscheuer N."/>
            <person name="Luecker S."/>
            <person name="Lage O.M."/>
            <person name="Pohl T."/>
            <person name="Merkel B.J."/>
            <person name="Hornburger P."/>
            <person name="Mueller R.-W."/>
            <person name="Bruemmer F."/>
            <person name="Labrenz M."/>
            <person name="Spormann A.M."/>
            <person name="Op den Camp H."/>
            <person name="Overmann J."/>
            <person name="Amann R."/>
            <person name="Jetten M.S.M."/>
            <person name="Mascher T."/>
            <person name="Medema M.H."/>
            <person name="Devos D.P."/>
            <person name="Kaster A.-K."/>
            <person name="Ovreas L."/>
            <person name="Rohde M."/>
            <person name="Galperin M.Y."/>
            <person name="Jogler C."/>
        </authorList>
    </citation>
    <scope>NUCLEOTIDE SEQUENCE [LARGE SCALE GENOMIC DNA]</scope>
    <source>
        <strain evidence="1 2">Pan44</strain>
    </source>
</reference>
<gene>
    <name evidence="1" type="ORF">Pan44_13430</name>
</gene>
<organism evidence="1 2">
    <name type="scientific">Caulifigura coniformis</name>
    <dbReference type="NCBI Taxonomy" id="2527983"/>
    <lineage>
        <taxon>Bacteria</taxon>
        <taxon>Pseudomonadati</taxon>
        <taxon>Planctomycetota</taxon>
        <taxon>Planctomycetia</taxon>
        <taxon>Planctomycetales</taxon>
        <taxon>Planctomycetaceae</taxon>
        <taxon>Caulifigura</taxon>
    </lineage>
</organism>